<protein>
    <submittedName>
        <fullName evidence="4 5">Carbon catabolite repressor protein 4 homolog 1-like</fullName>
    </submittedName>
</protein>
<proteinExistence type="predicted"/>
<evidence type="ECO:0000313" key="4">
    <source>
        <dbReference type="RefSeq" id="XP_022088374.1"/>
    </source>
</evidence>
<accession>A0A8B7Y596</accession>
<gene>
    <name evidence="4 5 6" type="primary">LOC110978044</name>
</gene>
<dbReference type="RefSeq" id="XP_022088376.1">
    <property type="nucleotide sequence ID" value="XM_022232684.1"/>
</dbReference>
<feature type="compositionally biased region" description="Basic and acidic residues" evidence="1">
    <location>
        <begin position="317"/>
        <end position="331"/>
    </location>
</feature>
<dbReference type="KEGG" id="aplc:110978044"/>
<organism evidence="3 4">
    <name type="scientific">Acanthaster planci</name>
    <name type="common">Crown-of-thorns starfish</name>
    <dbReference type="NCBI Taxonomy" id="133434"/>
    <lineage>
        <taxon>Eukaryota</taxon>
        <taxon>Metazoa</taxon>
        <taxon>Echinodermata</taxon>
        <taxon>Eleutherozoa</taxon>
        <taxon>Asterozoa</taxon>
        <taxon>Asteroidea</taxon>
        <taxon>Valvatacea</taxon>
        <taxon>Valvatida</taxon>
        <taxon>Acanthasteridae</taxon>
        <taxon>Acanthaster</taxon>
    </lineage>
</organism>
<dbReference type="InterPro" id="IPR050410">
    <property type="entry name" value="CCR4/nocturin_mRNA_transcr"/>
</dbReference>
<dbReference type="PANTHER" id="PTHR12121">
    <property type="entry name" value="CARBON CATABOLITE REPRESSOR PROTEIN 4"/>
    <property type="match status" value="1"/>
</dbReference>
<name>A0A8B7Y596_ACAPL</name>
<dbReference type="Gene3D" id="3.60.10.10">
    <property type="entry name" value="Endonuclease/exonuclease/phosphatase"/>
    <property type="match status" value="1"/>
</dbReference>
<evidence type="ECO:0000256" key="1">
    <source>
        <dbReference type="SAM" id="MobiDB-lite"/>
    </source>
</evidence>
<dbReference type="PANTHER" id="PTHR12121:SF98">
    <property type="entry name" value="ENDONUCLEASE_EXONUCLEASE_PHOSPHATASE DOMAIN-CONTAINING PROTEIN"/>
    <property type="match status" value="1"/>
</dbReference>
<dbReference type="RefSeq" id="XP_022088375.1">
    <property type="nucleotide sequence ID" value="XM_022232683.1"/>
</dbReference>
<dbReference type="GO" id="GO:0000175">
    <property type="term" value="F:3'-5'-RNA exonuclease activity"/>
    <property type="evidence" value="ECO:0007669"/>
    <property type="project" value="TreeGrafter"/>
</dbReference>
<evidence type="ECO:0000259" key="2">
    <source>
        <dbReference type="Pfam" id="PF03372"/>
    </source>
</evidence>
<evidence type="ECO:0000313" key="6">
    <source>
        <dbReference type="RefSeq" id="XP_022088376.1"/>
    </source>
</evidence>
<keyword evidence="3" id="KW-1185">Reference proteome</keyword>
<dbReference type="InterPro" id="IPR005135">
    <property type="entry name" value="Endo/exonuclease/phosphatase"/>
</dbReference>
<sequence length="400" mass="45000">MTSSVGPDVFLPTQRKWVSVKGPTSDGDDTAKSFVVVTYNILADFHVKADTYPYLLPGHRTIDERHPRLLKEFQHHGDADVICLQEVNGKYFEEVLAPAMLEFGYEGLHGNKALGVDEGVATFYRPSRFELKRHKVSYFKDQIQEEISKRQLPSSQSEAILERTLRETVTMYLQLGCKRTGQALTVGNVHAFWMNHIAMDVIALQIALAANTLAQFAGDGNSALILCGDFNTEPHMPAYQLLREGCLSDQSVEKLRQFETVSKESPEKSFTLVDVMAESFQHLIPNFQSAYKTVIGTEVPFSQFHDTEGAEWKAQHQGDGEWMETDRDSEGATHQSTRPRGKRIKALDYLWFGSDTLVCNGALEMVAREVLEELYACPNAVFPSDHLLMKAQFRFKGAVP</sequence>
<feature type="domain" description="Endonuclease/exonuclease/phosphatase" evidence="2">
    <location>
        <begin position="38"/>
        <end position="354"/>
    </location>
</feature>
<dbReference type="OrthoDB" id="10253982at2759"/>
<dbReference type="GeneID" id="110978044"/>
<dbReference type="RefSeq" id="XP_022088374.1">
    <property type="nucleotide sequence ID" value="XM_022232682.1"/>
</dbReference>
<evidence type="ECO:0000313" key="3">
    <source>
        <dbReference type="Proteomes" id="UP000694845"/>
    </source>
</evidence>
<dbReference type="Pfam" id="PF03372">
    <property type="entry name" value="Exo_endo_phos"/>
    <property type="match status" value="1"/>
</dbReference>
<feature type="region of interest" description="Disordered" evidence="1">
    <location>
        <begin position="317"/>
        <end position="339"/>
    </location>
</feature>
<dbReference type="OMA" id="GSEWPPK"/>
<dbReference type="Proteomes" id="UP000694845">
    <property type="component" value="Unplaced"/>
</dbReference>
<dbReference type="SUPFAM" id="SSF56219">
    <property type="entry name" value="DNase I-like"/>
    <property type="match status" value="1"/>
</dbReference>
<dbReference type="InterPro" id="IPR036691">
    <property type="entry name" value="Endo/exonu/phosph_ase_sf"/>
</dbReference>
<reference evidence="4 5" key="1">
    <citation type="submission" date="2025-04" db="UniProtKB">
        <authorList>
            <consortium name="RefSeq"/>
        </authorList>
    </citation>
    <scope>IDENTIFICATION</scope>
</reference>
<dbReference type="AlphaFoldDB" id="A0A8B7Y596"/>
<evidence type="ECO:0000313" key="5">
    <source>
        <dbReference type="RefSeq" id="XP_022088375.1"/>
    </source>
</evidence>